<evidence type="ECO:0000313" key="1">
    <source>
        <dbReference type="EMBL" id="WAM30824.1"/>
    </source>
</evidence>
<dbReference type="SUPFAM" id="SSF143880">
    <property type="entry name" value="NE0471 N-terminal domain-like"/>
    <property type="match status" value="1"/>
</dbReference>
<accession>A0ABY7BDZ7</accession>
<reference evidence="1" key="1">
    <citation type="submission" date="2022-12" db="EMBL/GenBank/DDBJ databases">
        <authorList>
            <person name="Bing R.G."/>
            <person name="Willard D.J."/>
            <person name="Manesh M.J.H."/>
            <person name="Laemthong T."/>
            <person name="Crosby J.R."/>
            <person name="Kelly R.M."/>
        </authorList>
    </citation>
    <scope>NUCLEOTIDE SEQUENCE</scope>
    <source>
        <strain evidence="1">DSM 8991</strain>
    </source>
</reference>
<dbReference type="Proteomes" id="UP001164745">
    <property type="component" value="Chromosome"/>
</dbReference>
<dbReference type="EMBL" id="CP113864">
    <property type="protein sequence ID" value="WAM30824.1"/>
    <property type="molecule type" value="Genomic_DNA"/>
</dbReference>
<dbReference type="Gene3D" id="3.30.2020.10">
    <property type="entry name" value="NE0471-like N-terminal domain"/>
    <property type="match status" value="1"/>
</dbReference>
<gene>
    <name evidence="1" type="ORF">OTJ99_001607</name>
</gene>
<protein>
    <submittedName>
        <fullName evidence="1">DUF2442 domain-containing protein</fullName>
    </submittedName>
</protein>
<sequence length="56" mass="6679">MMEYYPEVVQVIPTEDYKVYIYFDDGSIKLFDASSLLEKGEFQRLKDKKFFLTLSV</sequence>
<name>A0ABY7BDZ7_9FIRM</name>
<dbReference type="Pfam" id="PF10387">
    <property type="entry name" value="DUF2442"/>
    <property type="match status" value="1"/>
</dbReference>
<evidence type="ECO:0000313" key="2">
    <source>
        <dbReference type="Proteomes" id="UP001164745"/>
    </source>
</evidence>
<proteinExistence type="predicted"/>
<dbReference type="InterPro" id="IPR018841">
    <property type="entry name" value="DUF2442"/>
</dbReference>
<organism evidence="1 2">
    <name type="scientific">Caldicellulosiruptor naganoensis</name>
    <dbReference type="NCBI Taxonomy" id="29324"/>
    <lineage>
        <taxon>Bacteria</taxon>
        <taxon>Bacillati</taxon>
        <taxon>Bacillota</taxon>
        <taxon>Bacillota incertae sedis</taxon>
        <taxon>Caldicellulosiruptorales</taxon>
        <taxon>Caldicellulosiruptoraceae</taxon>
        <taxon>Caldicellulosiruptor</taxon>
    </lineage>
</organism>
<dbReference type="InterPro" id="IPR036782">
    <property type="entry name" value="NE0471-like_N"/>
</dbReference>
<keyword evidence="2" id="KW-1185">Reference proteome</keyword>